<sequence length="456" mass="49771">MIVPLSIISLLGVVCLALLASPYPFLAPGAVLGLVGVAMLYRKPGWGLLGIAALVPFEGLFKENGLSGSKFLGLALILILGLQLALHQIPATRLRSNIWKPLVGFMVLYGLSLLLSENMDLSQTHLRELTVGLILFVITLLIGRELNLDLFARLMTVSVATTCVLAMFSARYQEQGRASGLLEDPNTFALLIAFTAPLALLLVLRSPNLLQRLFWGGGFILLLGGMTKTESRSGLVVLLLSLMIGLYHYRAQLPRIRPRHLGFAMLGLALLIPLAIAVMPAGYVARIQSLSILSAGASAHKDESLGRRASYILVGSEMIRENPVLGSGPGTFPLHYAPTGYAKAFSANRKMGDLYRRAHNTYLEIFSEIGVPGGLMFVAMIGLGLYNLVRARQLWLQRRDWAQADLLTHLGMSFLSLALFLMFLSAPNHKLLWIMLALTSVLRYDAEQAAPREARS</sequence>
<keyword evidence="3 5" id="KW-1133">Transmembrane helix</keyword>
<dbReference type="RefSeq" id="WP_039592782.1">
    <property type="nucleotide sequence ID" value="NZ_JQGJ02000001.1"/>
</dbReference>
<organism evidence="7 8">
    <name type="scientific">Pseudomonas frederiksbergensis</name>
    <dbReference type="NCBI Taxonomy" id="104087"/>
    <lineage>
        <taxon>Bacteria</taxon>
        <taxon>Pseudomonadati</taxon>
        <taxon>Pseudomonadota</taxon>
        <taxon>Gammaproteobacteria</taxon>
        <taxon>Pseudomonadales</taxon>
        <taxon>Pseudomonadaceae</taxon>
        <taxon>Pseudomonas</taxon>
    </lineage>
</organism>
<protein>
    <submittedName>
        <fullName evidence="7">Polymerase</fullName>
    </submittedName>
</protein>
<dbReference type="OrthoDB" id="279138at2"/>
<reference evidence="8" key="1">
    <citation type="submission" date="2015-03" db="EMBL/GenBank/DDBJ databases">
        <title>Pseudomonas frederiksbergensis hydrocarbon degrader.</title>
        <authorList>
            <person name="Brown L.M."/>
            <person name="Ruiz O.N."/>
            <person name="Mueller S."/>
            <person name="Gunasekera T.S."/>
        </authorList>
    </citation>
    <scope>NUCLEOTIDE SEQUENCE [LARGE SCALE GENOMIC DNA]</scope>
    <source>
        <strain evidence="8">SI8</strain>
    </source>
</reference>
<dbReference type="InterPro" id="IPR051533">
    <property type="entry name" value="WaaL-like"/>
</dbReference>
<keyword evidence="2 5" id="KW-0812">Transmembrane</keyword>
<evidence type="ECO:0000256" key="1">
    <source>
        <dbReference type="ARBA" id="ARBA00004141"/>
    </source>
</evidence>
<dbReference type="InterPro" id="IPR007016">
    <property type="entry name" value="O-antigen_ligase-rel_domated"/>
</dbReference>
<dbReference type="PANTHER" id="PTHR37422">
    <property type="entry name" value="TEICHURONIC ACID BIOSYNTHESIS PROTEIN TUAE"/>
    <property type="match status" value="1"/>
</dbReference>
<feature type="transmembrane region" description="Helical" evidence="5">
    <location>
        <begin position="401"/>
        <end position="424"/>
    </location>
</feature>
<comment type="caution">
    <text evidence="7">The sequence shown here is derived from an EMBL/GenBank/DDBJ whole genome shotgun (WGS) entry which is preliminary data.</text>
</comment>
<dbReference type="AlphaFoldDB" id="A0A0B1Z1M8"/>
<dbReference type="Pfam" id="PF04932">
    <property type="entry name" value="Wzy_C"/>
    <property type="match status" value="1"/>
</dbReference>
<evidence type="ECO:0000256" key="5">
    <source>
        <dbReference type="SAM" id="Phobius"/>
    </source>
</evidence>
<dbReference type="EMBL" id="JQGJ01000012">
    <property type="protein sequence ID" value="KHK63178.1"/>
    <property type="molecule type" value="Genomic_DNA"/>
</dbReference>
<evidence type="ECO:0000256" key="2">
    <source>
        <dbReference type="ARBA" id="ARBA00022692"/>
    </source>
</evidence>
<feature type="transmembrane region" description="Helical" evidence="5">
    <location>
        <begin position="150"/>
        <end position="168"/>
    </location>
</feature>
<gene>
    <name evidence="7" type="ORF">JZ00_18830</name>
</gene>
<evidence type="ECO:0000256" key="3">
    <source>
        <dbReference type="ARBA" id="ARBA00022989"/>
    </source>
</evidence>
<evidence type="ECO:0000313" key="7">
    <source>
        <dbReference type="EMBL" id="KHK63178.1"/>
    </source>
</evidence>
<comment type="subcellular location">
    <subcellularLocation>
        <location evidence="1">Membrane</location>
        <topology evidence="1">Multi-pass membrane protein</topology>
    </subcellularLocation>
</comment>
<name>A0A0B1Z1M8_9PSED</name>
<feature type="domain" description="O-antigen ligase-related" evidence="6">
    <location>
        <begin position="218"/>
        <end position="378"/>
    </location>
</feature>
<feature type="transmembrane region" description="Helical" evidence="5">
    <location>
        <begin position="188"/>
        <end position="206"/>
    </location>
</feature>
<dbReference type="GO" id="GO:0016020">
    <property type="term" value="C:membrane"/>
    <property type="evidence" value="ECO:0007669"/>
    <property type="project" value="UniProtKB-SubCell"/>
</dbReference>
<evidence type="ECO:0000259" key="6">
    <source>
        <dbReference type="Pfam" id="PF04932"/>
    </source>
</evidence>
<dbReference type="PANTHER" id="PTHR37422:SF13">
    <property type="entry name" value="LIPOPOLYSACCHARIDE BIOSYNTHESIS PROTEIN PA4999-RELATED"/>
    <property type="match status" value="1"/>
</dbReference>
<feature type="transmembrane region" description="Helical" evidence="5">
    <location>
        <begin position="98"/>
        <end position="116"/>
    </location>
</feature>
<evidence type="ECO:0000256" key="4">
    <source>
        <dbReference type="ARBA" id="ARBA00023136"/>
    </source>
</evidence>
<proteinExistence type="predicted"/>
<feature type="transmembrane region" description="Helical" evidence="5">
    <location>
        <begin position="369"/>
        <end position="389"/>
    </location>
</feature>
<keyword evidence="4 5" id="KW-0472">Membrane</keyword>
<feature type="transmembrane region" description="Helical" evidence="5">
    <location>
        <begin position="231"/>
        <end position="249"/>
    </location>
</feature>
<feature type="transmembrane region" description="Helical" evidence="5">
    <location>
        <begin position="44"/>
        <end position="61"/>
    </location>
</feature>
<dbReference type="Proteomes" id="UP000030949">
    <property type="component" value="Unassembled WGS sequence"/>
</dbReference>
<feature type="transmembrane region" description="Helical" evidence="5">
    <location>
        <begin position="68"/>
        <end position="86"/>
    </location>
</feature>
<accession>A0A0B1Z1M8</accession>
<feature type="transmembrane region" description="Helical" evidence="5">
    <location>
        <begin position="128"/>
        <end position="144"/>
    </location>
</feature>
<evidence type="ECO:0000313" key="8">
    <source>
        <dbReference type="Proteomes" id="UP000030949"/>
    </source>
</evidence>
<feature type="transmembrane region" description="Helical" evidence="5">
    <location>
        <begin position="261"/>
        <end position="283"/>
    </location>
</feature>